<evidence type="ECO:0000256" key="1">
    <source>
        <dbReference type="ARBA" id="ARBA00001974"/>
    </source>
</evidence>
<dbReference type="AlphaFoldDB" id="A0AAV3Z0Q2"/>
<dbReference type="GO" id="GO:0050660">
    <property type="term" value="F:flavin adenine dinucleotide binding"/>
    <property type="evidence" value="ECO:0007669"/>
    <property type="project" value="InterPro"/>
</dbReference>
<dbReference type="Gene3D" id="3.50.50.60">
    <property type="entry name" value="FAD/NAD(P)-binding domain"/>
    <property type="match status" value="1"/>
</dbReference>
<dbReference type="Proteomes" id="UP000735302">
    <property type="component" value="Unassembled WGS sequence"/>
</dbReference>
<proteinExistence type="inferred from homology"/>
<dbReference type="InterPro" id="IPR006076">
    <property type="entry name" value="FAD-dep_OxRdtase"/>
</dbReference>
<evidence type="ECO:0000256" key="2">
    <source>
        <dbReference type="ARBA" id="ARBA00010989"/>
    </source>
</evidence>
<keyword evidence="4" id="KW-0274">FAD</keyword>
<evidence type="ECO:0000313" key="8">
    <source>
        <dbReference type="Proteomes" id="UP000735302"/>
    </source>
</evidence>
<dbReference type="Pfam" id="PF01266">
    <property type="entry name" value="DAO"/>
    <property type="match status" value="1"/>
</dbReference>
<comment type="cofactor">
    <cofactor evidence="1">
        <name>FAD</name>
        <dbReference type="ChEBI" id="CHEBI:57692"/>
    </cofactor>
</comment>
<dbReference type="PANTHER" id="PTHR10961:SF46">
    <property type="entry name" value="PEROXISOMAL SARCOSINE OXIDASE"/>
    <property type="match status" value="1"/>
</dbReference>
<dbReference type="EMBL" id="BLXT01002301">
    <property type="protein sequence ID" value="GFN92900.1"/>
    <property type="molecule type" value="Genomic_DNA"/>
</dbReference>
<dbReference type="GO" id="GO:0008115">
    <property type="term" value="F:sarcosine oxidase activity"/>
    <property type="evidence" value="ECO:0007669"/>
    <property type="project" value="TreeGrafter"/>
</dbReference>
<dbReference type="GO" id="GO:0050031">
    <property type="term" value="F:L-pipecolate oxidase activity"/>
    <property type="evidence" value="ECO:0007669"/>
    <property type="project" value="TreeGrafter"/>
</dbReference>
<reference evidence="7 8" key="1">
    <citation type="journal article" date="2021" name="Elife">
        <title>Chloroplast acquisition without the gene transfer in kleptoplastic sea slugs, Plakobranchus ocellatus.</title>
        <authorList>
            <person name="Maeda T."/>
            <person name="Takahashi S."/>
            <person name="Yoshida T."/>
            <person name="Shimamura S."/>
            <person name="Takaki Y."/>
            <person name="Nagai Y."/>
            <person name="Toyoda A."/>
            <person name="Suzuki Y."/>
            <person name="Arimoto A."/>
            <person name="Ishii H."/>
            <person name="Satoh N."/>
            <person name="Nishiyama T."/>
            <person name="Hasebe M."/>
            <person name="Maruyama T."/>
            <person name="Minagawa J."/>
            <person name="Obokata J."/>
            <person name="Shigenobu S."/>
        </authorList>
    </citation>
    <scope>NUCLEOTIDE SEQUENCE [LARGE SCALE GENOMIC DNA]</scope>
</reference>
<evidence type="ECO:0000259" key="6">
    <source>
        <dbReference type="Pfam" id="PF01266"/>
    </source>
</evidence>
<dbReference type="SUPFAM" id="SSF51905">
    <property type="entry name" value="FAD/NAD(P)-binding domain"/>
    <property type="match status" value="1"/>
</dbReference>
<evidence type="ECO:0000313" key="7">
    <source>
        <dbReference type="EMBL" id="GFN92900.1"/>
    </source>
</evidence>
<keyword evidence="3" id="KW-0285">Flavoprotein</keyword>
<keyword evidence="8" id="KW-1185">Reference proteome</keyword>
<feature type="domain" description="FAD dependent oxidoreductase" evidence="6">
    <location>
        <begin position="9"/>
        <end position="86"/>
    </location>
</feature>
<keyword evidence="5" id="KW-0560">Oxidoreductase</keyword>
<protein>
    <submittedName>
        <fullName evidence="7">Peroxisomal sarcosine oxidase</fullName>
    </submittedName>
</protein>
<dbReference type="InterPro" id="IPR045170">
    <property type="entry name" value="MTOX"/>
</dbReference>
<accession>A0AAV3Z0Q2</accession>
<name>A0AAV3Z0Q2_9GAST</name>
<comment type="caution">
    <text evidence="7">The sequence shown here is derived from an EMBL/GenBank/DDBJ whole genome shotgun (WGS) entry which is preliminary data.</text>
</comment>
<evidence type="ECO:0000256" key="4">
    <source>
        <dbReference type="ARBA" id="ARBA00022827"/>
    </source>
</evidence>
<evidence type="ECO:0000256" key="3">
    <source>
        <dbReference type="ARBA" id="ARBA00022630"/>
    </source>
</evidence>
<organism evidence="7 8">
    <name type="scientific">Plakobranchus ocellatus</name>
    <dbReference type="NCBI Taxonomy" id="259542"/>
    <lineage>
        <taxon>Eukaryota</taxon>
        <taxon>Metazoa</taxon>
        <taxon>Spiralia</taxon>
        <taxon>Lophotrochozoa</taxon>
        <taxon>Mollusca</taxon>
        <taxon>Gastropoda</taxon>
        <taxon>Heterobranchia</taxon>
        <taxon>Euthyneura</taxon>
        <taxon>Panpulmonata</taxon>
        <taxon>Sacoglossa</taxon>
        <taxon>Placobranchoidea</taxon>
        <taxon>Plakobranchidae</taxon>
        <taxon>Plakobranchus</taxon>
    </lineage>
</organism>
<dbReference type="PANTHER" id="PTHR10961">
    <property type="entry name" value="PEROXISOMAL SARCOSINE OXIDASE"/>
    <property type="match status" value="1"/>
</dbReference>
<evidence type="ECO:0000256" key="5">
    <source>
        <dbReference type="ARBA" id="ARBA00023002"/>
    </source>
</evidence>
<dbReference type="GO" id="GO:0005777">
    <property type="term" value="C:peroxisome"/>
    <property type="evidence" value="ECO:0007669"/>
    <property type="project" value="TreeGrafter"/>
</dbReference>
<comment type="similarity">
    <text evidence="2">Belongs to the MSOX/MTOX family.</text>
</comment>
<gene>
    <name evidence="7" type="ORF">PoB_001940600</name>
</gene>
<sequence length="88" mass="9903">MASSRALYDVIVIGAGIEGSSCAYNLAKEGMKVLLIEQFPLPHIRGSSHGQSRITRYAYSKAFYVRMMVDCFPMWAQLEKESGEDFFT</sequence>
<dbReference type="InterPro" id="IPR036188">
    <property type="entry name" value="FAD/NAD-bd_sf"/>
</dbReference>
<dbReference type="GO" id="GO:0033514">
    <property type="term" value="P:L-lysine catabolic process to acetyl-CoA via L-pipecolate"/>
    <property type="evidence" value="ECO:0007669"/>
    <property type="project" value="TreeGrafter"/>
</dbReference>